<feature type="chain" id="PRO_5043854669" description="Phosphatidylinositol-specific phospholipase C X domain-containing protein" evidence="4">
    <location>
        <begin position="26"/>
        <end position="977"/>
    </location>
</feature>
<gene>
    <name evidence="6" type="ORF">KQX54_013234</name>
</gene>
<feature type="compositionally biased region" description="Basic and acidic residues" evidence="3">
    <location>
        <begin position="495"/>
        <end position="524"/>
    </location>
</feature>
<evidence type="ECO:0000256" key="1">
    <source>
        <dbReference type="ARBA" id="ARBA00022737"/>
    </source>
</evidence>
<protein>
    <recommendedName>
        <fullName evidence="5">Phosphatidylinositol-specific phospholipase C X domain-containing protein</fullName>
    </recommendedName>
</protein>
<evidence type="ECO:0000259" key="5">
    <source>
        <dbReference type="SMART" id="SM00148"/>
    </source>
</evidence>
<dbReference type="Proteomes" id="UP000826195">
    <property type="component" value="Unassembled WGS sequence"/>
</dbReference>
<dbReference type="SUPFAM" id="SSF51695">
    <property type="entry name" value="PLC-like phosphodiesterases"/>
    <property type="match status" value="1"/>
</dbReference>
<accession>A0AAV7J662</accession>
<dbReference type="GO" id="GO:0051015">
    <property type="term" value="F:actin filament binding"/>
    <property type="evidence" value="ECO:0007669"/>
    <property type="project" value="TreeGrafter"/>
</dbReference>
<dbReference type="PROSITE" id="PS50007">
    <property type="entry name" value="PIPLC_X_DOMAIN"/>
    <property type="match status" value="1"/>
</dbReference>
<feature type="region of interest" description="Disordered" evidence="3">
    <location>
        <begin position="688"/>
        <end position="736"/>
    </location>
</feature>
<keyword evidence="7" id="KW-1185">Reference proteome</keyword>
<keyword evidence="2" id="KW-0040">ANK repeat</keyword>
<feature type="compositionally biased region" description="Basic and acidic residues" evidence="3">
    <location>
        <begin position="560"/>
        <end position="573"/>
    </location>
</feature>
<evidence type="ECO:0000313" key="6">
    <source>
        <dbReference type="EMBL" id="KAH0564637.1"/>
    </source>
</evidence>
<dbReference type="InterPro" id="IPR017946">
    <property type="entry name" value="PLC-like_Pdiesterase_TIM-brl"/>
</dbReference>
<dbReference type="GO" id="GO:0051017">
    <property type="term" value="P:actin filament bundle assembly"/>
    <property type="evidence" value="ECO:0007669"/>
    <property type="project" value="TreeGrafter"/>
</dbReference>
<evidence type="ECO:0000256" key="4">
    <source>
        <dbReference type="SAM" id="SignalP"/>
    </source>
</evidence>
<dbReference type="GO" id="GO:0006629">
    <property type="term" value="P:lipid metabolic process"/>
    <property type="evidence" value="ECO:0007669"/>
    <property type="project" value="InterPro"/>
</dbReference>
<evidence type="ECO:0000256" key="2">
    <source>
        <dbReference type="ARBA" id="ARBA00023043"/>
    </source>
</evidence>
<dbReference type="GO" id="GO:0008081">
    <property type="term" value="F:phosphoric diester hydrolase activity"/>
    <property type="evidence" value="ECO:0007669"/>
    <property type="project" value="InterPro"/>
</dbReference>
<feature type="compositionally biased region" description="Low complexity" evidence="3">
    <location>
        <begin position="575"/>
        <end position="589"/>
    </location>
</feature>
<dbReference type="PANTHER" id="PTHR24153:SF8">
    <property type="entry name" value="FORKED, ISOFORM F"/>
    <property type="match status" value="1"/>
</dbReference>
<feature type="compositionally biased region" description="Polar residues" evidence="3">
    <location>
        <begin position="482"/>
        <end position="494"/>
    </location>
</feature>
<feature type="compositionally biased region" description="Basic and acidic residues" evidence="3">
    <location>
        <begin position="937"/>
        <end position="951"/>
    </location>
</feature>
<dbReference type="PANTHER" id="PTHR24153">
    <property type="entry name" value="ESPIN"/>
    <property type="match status" value="1"/>
</dbReference>
<reference evidence="6 7" key="1">
    <citation type="journal article" date="2021" name="J. Hered.">
        <title>A chromosome-level genome assembly of the parasitoid wasp, Cotesia glomerata (Hymenoptera: Braconidae).</title>
        <authorList>
            <person name="Pinto B.J."/>
            <person name="Weis J.J."/>
            <person name="Gamble T."/>
            <person name="Ode P.J."/>
            <person name="Paul R."/>
            <person name="Zaspel J.M."/>
        </authorList>
    </citation>
    <scope>NUCLEOTIDE SEQUENCE [LARGE SCALE GENOMIC DNA]</scope>
    <source>
        <strain evidence="6">CgM1</strain>
    </source>
</reference>
<feature type="signal peptide" evidence="4">
    <location>
        <begin position="1"/>
        <end position="25"/>
    </location>
</feature>
<keyword evidence="4" id="KW-0732">Signal</keyword>
<name>A0AAV7J662_COTGL</name>
<keyword evidence="1" id="KW-0677">Repeat</keyword>
<feature type="compositionally biased region" description="Pro residues" evidence="3">
    <location>
        <begin position="536"/>
        <end position="557"/>
    </location>
</feature>
<dbReference type="SMART" id="SM00148">
    <property type="entry name" value="PLCXc"/>
    <property type="match status" value="1"/>
</dbReference>
<evidence type="ECO:0000313" key="7">
    <source>
        <dbReference type="Proteomes" id="UP000826195"/>
    </source>
</evidence>
<dbReference type="AlphaFoldDB" id="A0AAV7J662"/>
<feature type="compositionally biased region" description="Low complexity" evidence="3">
    <location>
        <begin position="597"/>
        <end position="614"/>
    </location>
</feature>
<dbReference type="GO" id="GO:0005737">
    <property type="term" value="C:cytoplasm"/>
    <property type="evidence" value="ECO:0007669"/>
    <property type="project" value="TreeGrafter"/>
</dbReference>
<feature type="domain" description="Phosphatidylinositol-specific phospholipase C X" evidence="5">
    <location>
        <begin position="44"/>
        <end position="185"/>
    </location>
</feature>
<dbReference type="InterPro" id="IPR052420">
    <property type="entry name" value="Espin/Espin-like"/>
</dbReference>
<feature type="compositionally biased region" description="Pro residues" evidence="3">
    <location>
        <begin position="699"/>
        <end position="710"/>
    </location>
</feature>
<organism evidence="6 7">
    <name type="scientific">Cotesia glomerata</name>
    <name type="common">Lepidopteran parasitic wasp</name>
    <name type="synonym">Apanteles glomeratus</name>
    <dbReference type="NCBI Taxonomy" id="32391"/>
    <lineage>
        <taxon>Eukaryota</taxon>
        <taxon>Metazoa</taxon>
        <taxon>Ecdysozoa</taxon>
        <taxon>Arthropoda</taxon>
        <taxon>Hexapoda</taxon>
        <taxon>Insecta</taxon>
        <taxon>Pterygota</taxon>
        <taxon>Neoptera</taxon>
        <taxon>Endopterygota</taxon>
        <taxon>Hymenoptera</taxon>
        <taxon>Apocrita</taxon>
        <taxon>Ichneumonoidea</taxon>
        <taxon>Braconidae</taxon>
        <taxon>Microgastrinae</taxon>
        <taxon>Cotesia</taxon>
    </lineage>
</organism>
<feature type="region of interest" description="Disordered" evidence="3">
    <location>
        <begin position="872"/>
        <end position="910"/>
    </location>
</feature>
<feature type="compositionally biased region" description="Low complexity" evidence="3">
    <location>
        <begin position="465"/>
        <end position="477"/>
    </location>
</feature>
<sequence length="977" mass="110995">MEQRFGALLLLIIIILKALCPLMMGCPPSHAPTRRHYYLTNLPDSRKLSTLAFIGTHDSATSAVGFKRARTQWMTVAEQLDAGVRVLDMRVRLYDNEFMMNHGFVYLGMSFGNLLDDIKNFLKNHPKELVIMFIQREYKSYNTNMTECEILRDKYIKEHPNLFVEHWSYYHTLGQYRGKILLSSGQLCFYNCTTYRFCKEQNNWEMSSNYLRNNKWTDIKALQDSMFKPRTEYYCFTNYLSGNGFGYETPESLAISFRPNPLNLTNPSLGPGMNDRMYNYFRNPKNVTYFVIADYPSEDLIEKISSLRSCSEMFHEPFFLHPPGTRPRDGIYINPMSPFISEHQKTKDNESFYLHSPNDLVYTRITRLFCDNVDKTINDEQIDIEKKDETLTVKVDVHINNGSYKPISNGNSIKSDIIKDTEHAYEQICIRPDETESVKSVGHKKFNDDASESSRSKLTVRRFSRSSSASESSHLSSEIPCYSSTTSTPSLSRKSSNERIDKTPKPPDLPERKIVTPVEVEKNSKPQIDNLNSIVKPPPPPPPPPPPDNEEIPPCPKIPDSVDKNFKEIKDECDNSSATNKSDTSSSEQPQPPQTEIPPAITLSPQSSRSPSSNDSEDTKPNQVSHLVHKHMVLPFIPPKFANAADSDTLLKPSEYLRSICKTSNKNTLSKARSVDNLDIQGRVEVEEVDKCQEEKTSPGPPPPPLPPPIVTKGPGHSVNTPTTSTQESETPKTHQPLATISIQDLTSVQLRRTNIKMNATKNFSTPPPRSVSMTNVSEAFFVQKTDLIAELKKAKDIPGIKKFKVEMAKVEKTQEQNLIMEISKSLSVSSFVDQIPERDSSGNLIPIWKRQMLARKAAERAKKELEEQIARENEEKRQKAIPPWKRQLLAKKDSSDDKKPNPINPVPTIVAPPPVKIDVIPLQKKEITIPINRVEKATETEEKKIVTRQDDSDDDAPIIPWRAQLRKTNSKLNILD</sequence>
<proteinExistence type="predicted"/>
<feature type="compositionally biased region" description="Basic and acidic residues" evidence="3">
    <location>
        <begin position="688"/>
        <end position="697"/>
    </location>
</feature>
<feature type="compositionally biased region" description="Basic and acidic residues" evidence="3">
    <location>
        <begin position="445"/>
        <end position="455"/>
    </location>
</feature>
<feature type="compositionally biased region" description="Basic and acidic residues" evidence="3">
    <location>
        <begin position="891"/>
        <end position="901"/>
    </location>
</feature>
<dbReference type="EMBL" id="JAHXZJ010000002">
    <property type="protein sequence ID" value="KAH0564637.1"/>
    <property type="molecule type" value="Genomic_DNA"/>
</dbReference>
<comment type="caution">
    <text evidence="6">The sequence shown here is derived from an EMBL/GenBank/DDBJ whole genome shotgun (WGS) entry which is preliminary data.</text>
</comment>
<dbReference type="InterPro" id="IPR000909">
    <property type="entry name" value="PLipase_C_PInositol-sp_X_dom"/>
</dbReference>
<feature type="region of interest" description="Disordered" evidence="3">
    <location>
        <begin position="436"/>
        <end position="627"/>
    </location>
</feature>
<evidence type="ECO:0000256" key="3">
    <source>
        <dbReference type="SAM" id="MobiDB-lite"/>
    </source>
</evidence>
<feature type="region of interest" description="Disordered" evidence="3">
    <location>
        <begin position="937"/>
        <end position="963"/>
    </location>
</feature>
<dbReference type="Gene3D" id="3.20.20.190">
    <property type="entry name" value="Phosphatidylinositol (PI) phosphodiesterase"/>
    <property type="match status" value="1"/>
</dbReference>
<dbReference type="Pfam" id="PF26146">
    <property type="entry name" value="PI-PLC_X"/>
    <property type="match status" value="1"/>
</dbReference>